<keyword evidence="1" id="KW-0812">Transmembrane</keyword>
<dbReference type="InterPro" id="IPR043717">
    <property type="entry name" value="DUF5658"/>
</dbReference>
<feature type="transmembrane region" description="Helical" evidence="1">
    <location>
        <begin position="95"/>
        <end position="114"/>
    </location>
</feature>
<reference evidence="4" key="3">
    <citation type="submission" date="2021-03" db="EMBL/GenBank/DDBJ databases">
        <title>Genomic Encyclopedia of Type Strains, Phase IV (KMG-IV): sequencing the most valuable type-strain genomes for metagenomic binning, comparative biology and taxonomic classification.</title>
        <authorList>
            <person name="Goeker M."/>
        </authorList>
    </citation>
    <scope>NUCLEOTIDE SEQUENCE</scope>
    <source>
        <strain evidence="4">DSM 22443</strain>
    </source>
</reference>
<evidence type="ECO:0000313" key="5">
    <source>
        <dbReference type="Proteomes" id="UP000614609"/>
    </source>
</evidence>
<dbReference type="Pfam" id="PF18902">
    <property type="entry name" value="DUF5658"/>
    <property type="match status" value="1"/>
</dbReference>
<feature type="transmembrane region" description="Helical" evidence="1">
    <location>
        <begin position="62"/>
        <end position="83"/>
    </location>
</feature>
<gene>
    <name evidence="3" type="ORF">GCM10009017_16610</name>
    <name evidence="4" type="ORF">J2752_000075</name>
</gene>
<reference evidence="3" key="2">
    <citation type="submission" date="2020-09" db="EMBL/GenBank/DDBJ databases">
        <authorList>
            <person name="Sun Q."/>
            <person name="Ohkuma M."/>
        </authorList>
    </citation>
    <scope>NUCLEOTIDE SEQUENCE</scope>
    <source>
        <strain evidence="3">JCM 16108</strain>
    </source>
</reference>
<evidence type="ECO:0000256" key="1">
    <source>
        <dbReference type="SAM" id="Phobius"/>
    </source>
</evidence>
<reference evidence="3" key="1">
    <citation type="journal article" date="2014" name="Int. J. Syst. Evol. Microbiol.">
        <title>Complete genome sequence of Corynebacterium casei LMG S-19264T (=DSM 44701T), isolated from a smear-ripened cheese.</title>
        <authorList>
            <consortium name="US DOE Joint Genome Institute (JGI-PGF)"/>
            <person name="Walter F."/>
            <person name="Albersmeier A."/>
            <person name="Kalinowski J."/>
            <person name="Ruckert C."/>
        </authorList>
    </citation>
    <scope>NUCLEOTIDE SEQUENCE</scope>
    <source>
        <strain evidence="3">JCM 16108</strain>
    </source>
</reference>
<organism evidence="3 5">
    <name type="scientific">Halarchaeum rubridurum</name>
    <dbReference type="NCBI Taxonomy" id="489911"/>
    <lineage>
        <taxon>Archaea</taxon>
        <taxon>Methanobacteriati</taxon>
        <taxon>Methanobacteriota</taxon>
        <taxon>Stenosarchaea group</taxon>
        <taxon>Halobacteria</taxon>
        <taxon>Halobacteriales</taxon>
        <taxon>Halobacteriaceae</taxon>
    </lineage>
</organism>
<dbReference type="AlphaFoldDB" id="A0A830FVR8"/>
<dbReference type="EMBL" id="JAGGKO010000001">
    <property type="protein sequence ID" value="MBP1953194.1"/>
    <property type="molecule type" value="Genomic_DNA"/>
</dbReference>
<evidence type="ECO:0000259" key="2">
    <source>
        <dbReference type="Pfam" id="PF18902"/>
    </source>
</evidence>
<dbReference type="Proteomes" id="UP000614609">
    <property type="component" value="Unassembled WGS sequence"/>
</dbReference>
<dbReference type="RefSeq" id="WP_188871800.1">
    <property type="nucleotide sequence ID" value="NZ_BMOO01000003.1"/>
</dbReference>
<proteinExistence type="predicted"/>
<accession>A0A830FVR8</accession>
<evidence type="ECO:0000313" key="3">
    <source>
        <dbReference type="EMBL" id="GGM67120.1"/>
    </source>
</evidence>
<sequence length="119" mass="13193">MGVGSLLPFPREFADVEEFYWLWILATTAYGVGDTLTTLTLHRYAPAVVEGNPIVAAVLARFGFAGLAAWKIAVICLCLAVSVRAARQWEDRFSYYFPPVVLTLVGSFFTVYNLRLLLG</sequence>
<dbReference type="EMBL" id="BMOO01000003">
    <property type="protein sequence ID" value="GGM67120.1"/>
    <property type="molecule type" value="Genomic_DNA"/>
</dbReference>
<name>A0A830FVR8_9EURY</name>
<feature type="domain" description="DUF5658" evidence="2">
    <location>
        <begin position="26"/>
        <end position="118"/>
    </location>
</feature>
<keyword evidence="5" id="KW-1185">Reference proteome</keyword>
<comment type="caution">
    <text evidence="3">The sequence shown here is derived from an EMBL/GenBank/DDBJ whole genome shotgun (WGS) entry which is preliminary data.</text>
</comment>
<keyword evidence="1" id="KW-0472">Membrane</keyword>
<evidence type="ECO:0000313" key="4">
    <source>
        <dbReference type="EMBL" id="MBP1953194.1"/>
    </source>
</evidence>
<keyword evidence="1" id="KW-1133">Transmembrane helix</keyword>
<dbReference type="Proteomes" id="UP000765891">
    <property type="component" value="Unassembled WGS sequence"/>
</dbReference>
<protein>
    <recommendedName>
        <fullName evidence="2">DUF5658 domain-containing protein</fullName>
    </recommendedName>
</protein>
<feature type="transmembrane region" description="Helical" evidence="1">
    <location>
        <begin position="20"/>
        <end position="41"/>
    </location>
</feature>
<dbReference type="OrthoDB" id="270892at2157"/>